<sequence>MPITRQKAASEAAFAYSPLDPALTSGFRIVTLLPGDRYSPLSCTLSQEDWRDPVGPYEAVSYFWGDPRRTKDLYINGKHFLVTSNLGSALRHLRQDGRGQHRRLWVDAVCINQADNQERSQQVRRMSNVYNNAKQVIVWLGDANSESNKALTFINTTLRPCFESVGFSCTDEQANVVSRFWEEWDEGKDEECWGAIDHLITQKHARNWASVAQLLCRPWWSRAWTVQELLSAQRATVLCGGMSLPWPLLDMTIQMMLRNTKIEELYAKKKLDIFHNAVEDAYGFAYERSHRILDETDALDFVMLMQVTRYRDCQDPRDKVFSVLSLLSVDFQASFYPDYLQPVPKVYASAVRSYVQHSGNLHTLSSCCLSMHASVPGLPSWVPDWGLPFEMSYIGGYSAKDTDYNFRASGDLSALASFSEDLQFLTVSGWNIDTVNNNRLQRDAEDFEYSYDKESGYEPWCSWDIHKIVAELEKSGKAVLTRKRESLLKAVFYALIVDRDPIRGKRRQNLRLIKQHGKMWPDCLDDYLAHVRLWTQERSLVSSTGGYIGLAPSCTLPGDKICVLYGFHAPVILRPGTDGSYTFVGDAYVHALMDGEVVASANKTKFKEEQFVIR</sequence>
<dbReference type="GeneID" id="19238897"/>
<reference evidence="3" key="1">
    <citation type="journal article" date="2014" name="BMC Genomics">
        <title>Genome characteristics reveal the impact of lichenization on lichen-forming fungus Endocarpon pusillum Hedwig (Verrucariales, Ascomycota).</title>
        <authorList>
            <person name="Wang Y.-Y."/>
            <person name="Liu B."/>
            <person name="Zhang X.-Y."/>
            <person name="Zhou Q.-M."/>
            <person name="Zhang T."/>
            <person name="Li H."/>
            <person name="Yu Y.-F."/>
            <person name="Zhang X.-L."/>
            <person name="Hao X.-Y."/>
            <person name="Wang M."/>
            <person name="Wang L."/>
            <person name="Wei J.-C."/>
        </authorList>
    </citation>
    <scope>NUCLEOTIDE SEQUENCE [LARGE SCALE GENOMIC DNA]</scope>
    <source>
        <strain evidence="3">Z07020 / HMAS-L-300199</strain>
    </source>
</reference>
<dbReference type="HOGENOM" id="CLU_004184_7_2_1"/>
<dbReference type="InterPro" id="IPR052895">
    <property type="entry name" value="HetReg/Transcr_Mod"/>
</dbReference>
<evidence type="ECO:0000259" key="1">
    <source>
        <dbReference type="Pfam" id="PF06985"/>
    </source>
</evidence>
<protein>
    <recommendedName>
        <fullName evidence="1">Heterokaryon incompatibility domain-containing protein</fullName>
    </recommendedName>
</protein>
<name>U1HTU9_ENDPU</name>
<dbReference type="Pfam" id="PF06985">
    <property type="entry name" value="HET"/>
    <property type="match status" value="1"/>
</dbReference>
<dbReference type="Pfam" id="PF26639">
    <property type="entry name" value="Het-6_barrel"/>
    <property type="match status" value="1"/>
</dbReference>
<dbReference type="Proteomes" id="UP000019373">
    <property type="component" value="Unassembled WGS sequence"/>
</dbReference>
<evidence type="ECO:0000313" key="2">
    <source>
        <dbReference type="EMBL" id="ERF74045.1"/>
    </source>
</evidence>
<dbReference type="EMBL" id="KE720909">
    <property type="protein sequence ID" value="ERF74045.1"/>
    <property type="molecule type" value="Genomic_DNA"/>
</dbReference>
<dbReference type="AlphaFoldDB" id="U1HTU9"/>
<feature type="domain" description="Heterokaryon incompatibility" evidence="1">
    <location>
        <begin position="57"/>
        <end position="228"/>
    </location>
</feature>
<proteinExistence type="predicted"/>
<dbReference type="eggNOG" id="ENOG502RS70">
    <property type="taxonomic scope" value="Eukaryota"/>
</dbReference>
<dbReference type="RefSeq" id="XP_007800357.1">
    <property type="nucleotide sequence ID" value="XM_007802166.1"/>
</dbReference>
<dbReference type="OMA" id="FAYERSH"/>
<dbReference type="PANTHER" id="PTHR24148:SF82">
    <property type="entry name" value="HETEROKARYON INCOMPATIBILITY DOMAIN-CONTAINING PROTEIN"/>
    <property type="match status" value="1"/>
</dbReference>
<evidence type="ECO:0000313" key="3">
    <source>
        <dbReference type="Proteomes" id="UP000019373"/>
    </source>
</evidence>
<organism evidence="2 3">
    <name type="scientific">Endocarpon pusillum (strain Z07020 / HMAS-L-300199)</name>
    <name type="common">Lichen-forming fungus</name>
    <dbReference type="NCBI Taxonomy" id="1263415"/>
    <lineage>
        <taxon>Eukaryota</taxon>
        <taxon>Fungi</taxon>
        <taxon>Dikarya</taxon>
        <taxon>Ascomycota</taxon>
        <taxon>Pezizomycotina</taxon>
        <taxon>Eurotiomycetes</taxon>
        <taxon>Chaetothyriomycetidae</taxon>
        <taxon>Verrucariales</taxon>
        <taxon>Verrucariaceae</taxon>
        <taxon>Endocarpon</taxon>
    </lineage>
</organism>
<gene>
    <name evidence="2" type="ORF">EPUS_03860</name>
</gene>
<dbReference type="InterPro" id="IPR010730">
    <property type="entry name" value="HET"/>
</dbReference>
<dbReference type="PANTHER" id="PTHR24148">
    <property type="entry name" value="ANKYRIN REPEAT DOMAIN-CONTAINING PROTEIN 39 HOMOLOG-RELATED"/>
    <property type="match status" value="1"/>
</dbReference>
<keyword evidence="3" id="KW-1185">Reference proteome</keyword>
<accession>U1HTU9</accession>
<dbReference type="OrthoDB" id="2157530at2759"/>